<dbReference type="Proteomes" id="UP001141806">
    <property type="component" value="Unassembled WGS sequence"/>
</dbReference>
<name>A0A9Q0QX36_9MAGN</name>
<feature type="compositionally biased region" description="Low complexity" evidence="1">
    <location>
        <begin position="32"/>
        <end position="42"/>
    </location>
</feature>
<proteinExistence type="predicted"/>
<feature type="region of interest" description="Disordered" evidence="1">
    <location>
        <begin position="1"/>
        <end position="42"/>
    </location>
</feature>
<organism evidence="2 3">
    <name type="scientific">Protea cynaroides</name>
    <dbReference type="NCBI Taxonomy" id="273540"/>
    <lineage>
        <taxon>Eukaryota</taxon>
        <taxon>Viridiplantae</taxon>
        <taxon>Streptophyta</taxon>
        <taxon>Embryophyta</taxon>
        <taxon>Tracheophyta</taxon>
        <taxon>Spermatophyta</taxon>
        <taxon>Magnoliopsida</taxon>
        <taxon>Proteales</taxon>
        <taxon>Proteaceae</taxon>
        <taxon>Protea</taxon>
    </lineage>
</organism>
<protein>
    <submittedName>
        <fullName evidence="2">Uncharacterized protein</fullName>
    </submittedName>
</protein>
<dbReference type="EMBL" id="JAMYWD010000004">
    <property type="protein sequence ID" value="KAJ4974925.1"/>
    <property type="molecule type" value="Genomic_DNA"/>
</dbReference>
<dbReference type="AlphaFoldDB" id="A0A9Q0QX36"/>
<sequence>MTKPNPEPATIPTLNSPLRSPETFPPLPPLPSSTETNPPSLNPVVKVPWTSHFSASAIPKPEVSLKFIPPVSQGSQKIGVCSSEVVAEKIVELSNTLVGFLMGQRPSFSFDKSTLKIT</sequence>
<evidence type="ECO:0000313" key="3">
    <source>
        <dbReference type="Proteomes" id="UP001141806"/>
    </source>
</evidence>
<comment type="caution">
    <text evidence="2">The sequence shown here is derived from an EMBL/GenBank/DDBJ whole genome shotgun (WGS) entry which is preliminary data.</text>
</comment>
<accession>A0A9Q0QX36</accession>
<gene>
    <name evidence="2" type="ORF">NE237_008099</name>
</gene>
<evidence type="ECO:0000256" key="1">
    <source>
        <dbReference type="SAM" id="MobiDB-lite"/>
    </source>
</evidence>
<evidence type="ECO:0000313" key="2">
    <source>
        <dbReference type="EMBL" id="KAJ4974925.1"/>
    </source>
</evidence>
<reference evidence="2" key="1">
    <citation type="journal article" date="2023" name="Plant J.">
        <title>The genome of the king protea, Protea cynaroides.</title>
        <authorList>
            <person name="Chang J."/>
            <person name="Duong T.A."/>
            <person name="Schoeman C."/>
            <person name="Ma X."/>
            <person name="Roodt D."/>
            <person name="Barker N."/>
            <person name="Li Z."/>
            <person name="Van de Peer Y."/>
            <person name="Mizrachi E."/>
        </authorList>
    </citation>
    <scope>NUCLEOTIDE SEQUENCE</scope>
    <source>
        <tissue evidence="2">Young leaves</tissue>
    </source>
</reference>
<keyword evidence="3" id="KW-1185">Reference proteome</keyword>